<evidence type="ECO:0000259" key="2">
    <source>
        <dbReference type="Pfam" id="PF01337"/>
    </source>
</evidence>
<name>A0A4R0JXU3_9ACTN</name>
<evidence type="ECO:0000313" key="3">
    <source>
        <dbReference type="EMBL" id="TCC50118.1"/>
    </source>
</evidence>
<proteinExistence type="inferred from homology"/>
<dbReference type="SUPFAM" id="SSF52038">
    <property type="entry name" value="Barstar-related"/>
    <property type="match status" value="1"/>
</dbReference>
<accession>A0A4R0JXU3</accession>
<comment type="similarity">
    <text evidence="1">Belongs to the barstar family.</text>
</comment>
<dbReference type="Gene3D" id="3.30.370.10">
    <property type="entry name" value="Barstar-like"/>
    <property type="match status" value="1"/>
</dbReference>
<dbReference type="InterPro" id="IPR035905">
    <property type="entry name" value="Barstar-like_sf"/>
</dbReference>
<dbReference type="RefSeq" id="WP_131514626.1">
    <property type="nucleotide sequence ID" value="NZ_SJKD01000003.1"/>
</dbReference>
<evidence type="ECO:0000256" key="1">
    <source>
        <dbReference type="ARBA" id="ARBA00006845"/>
    </source>
</evidence>
<sequence length="144" mass="15904">MTALRTLLTDGVRPGVYRWQSDHTPDQVRRDVAAAGWDFVLLDTSDVTDKAGFLDQCATAFDLPRWFGRNWDALADSLSDHSTGAPEIVLWEGLHHLLEHDHDTVDVALQIFAEDITNSGQLRVLVREPSAASTPDLISSLPAL</sequence>
<keyword evidence="4" id="KW-1185">Reference proteome</keyword>
<protein>
    <submittedName>
        <fullName evidence="3">Barnase inhibitor</fullName>
    </submittedName>
</protein>
<reference evidence="3 4" key="1">
    <citation type="submission" date="2019-02" db="EMBL/GenBank/DDBJ databases">
        <title>Kribbella capetownensis sp. nov. and Kribbella speibonae sp. nov., isolated from soil.</title>
        <authorList>
            <person name="Curtis S.M."/>
            <person name="Norton I."/>
            <person name="Everest G.J."/>
            <person name="Meyers P.R."/>
        </authorList>
    </citation>
    <scope>NUCLEOTIDE SEQUENCE [LARGE SCALE GENOMIC DNA]</scope>
    <source>
        <strain evidence="3 4">YM53</strain>
    </source>
</reference>
<comment type="caution">
    <text evidence="3">The sequence shown here is derived from an EMBL/GenBank/DDBJ whole genome shotgun (WGS) entry which is preliminary data.</text>
</comment>
<dbReference type="OrthoDB" id="5184890at2"/>
<evidence type="ECO:0000313" key="4">
    <source>
        <dbReference type="Proteomes" id="UP000293342"/>
    </source>
</evidence>
<dbReference type="InterPro" id="IPR000468">
    <property type="entry name" value="Barstar"/>
</dbReference>
<dbReference type="Pfam" id="PF01337">
    <property type="entry name" value="Barstar"/>
    <property type="match status" value="1"/>
</dbReference>
<feature type="domain" description="Barstar (barnase inhibitor)" evidence="2">
    <location>
        <begin position="38"/>
        <end position="114"/>
    </location>
</feature>
<organism evidence="3 4">
    <name type="scientific">Kribbella capetownensis</name>
    <dbReference type="NCBI Taxonomy" id="1572659"/>
    <lineage>
        <taxon>Bacteria</taxon>
        <taxon>Bacillati</taxon>
        <taxon>Actinomycetota</taxon>
        <taxon>Actinomycetes</taxon>
        <taxon>Propionibacteriales</taxon>
        <taxon>Kribbellaceae</taxon>
        <taxon>Kribbella</taxon>
    </lineage>
</organism>
<dbReference type="AlphaFoldDB" id="A0A4R0JXU3"/>
<dbReference type="EMBL" id="SJKD01000003">
    <property type="protein sequence ID" value="TCC50118.1"/>
    <property type="molecule type" value="Genomic_DNA"/>
</dbReference>
<dbReference type="Proteomes" id="UP000293342">
    <property type="component" value="Unassembled WGS sequence"/>
</dbReference>
<gene>
    <name evidence="3" type="ORF">E0H75_17705</name>
</gene>